<dbReference type="PROSITE" id="PS51379">
    <property type="entry name" value="4FE4S_FER_2"/>
    <property type="match status" value="1"/>
</dbReference>
<evidence type="ECO:0000259" key="8">
    <source>
        <dbReference type="PROSITE" id="PS51839"/>
    </source>
</evidence>
<evidence type="ECO:0000256" key="2">
    <source>
        <dbReference type="ARBA" id="ARBA00022723"/>
    </source>
</evidence>
<dbReference type="RefSeq" id="WP_197548820.1">
    <property type="nucleotide sequence ID" value="NZ_CP063164.1"/>
</dbReference>
<dbReference type="PROSITE" id="PS51669">
    <property type="entry name" value="4FE4S_MOW_BIS_MGD"/>
    <property type="match status" value="1"/>
</dbReference>
<dbReference type="CDD" id="cd00207">
    <property type="entry name" value="fer2"/>
    <property type="match status" value="1"/>
</dbReference>
<feature type="domain" description="4Fe-4S Mo/W bis-MGD-type" evidence="7">
    <location>
        <begin position="246"/>
        <end position="305"/>
    </location>
</feature>
<keyword evidence="9" id="KW-0560">Oxidoreductase</keyword>
<dbReference type="GO" id="GO:0051539">
    <property type="term" value="F:4 iron, 4 sulfur cluster binding"/>
    <property type="evidence" value="ECO:0007669"/>
    <property type="project" value="UniProtKB-KW"/>
</dbReference>
<dbReference type="Pfam" id="PF00037">
    <property type="entry name" value="Fer4"/>
    <property type="match status" value="1"/>
</dbReference>
<reference evidence="9 10" key="1">
    <citation type="submission" date="2020-10" db="EMBL/GenBank/DDBJ databases">
        <title>The genome of sulfurovum sp.</title>
        <authorList>
            <person name="Xie S."/>
            <person name="Shao Z."/>
            <person name="Jiang L."/>
        </authorList>
    </citation>
    <scope>NUCLEOTIDE SEQUENCE [LARGE SCALE GENOMIC DNA]</scope>
    <source>
        <strain evidence="9 10">ST-419</strain>
    </source>
</reference>
<dbReference type="PROSITE" id="PS00198">
    <property type="entry name" value="4FE4S_FER_1"/>
    <property type="match status" value="1"/>
</dbReference>
<keyword evidence="2" id="KW-0479">Metal-binding</keyword>
<dbReference type="SUPFAM" id="SSF54862">
    <property type="entry name" value="4Fe-4S ferredoxins"/>
    <property type="match status" value="1"/>
</dbReference>
<dbReference type="InterPro" id="IPR017896">
    <property type="entry name" value="4Fe4S_Fe-S-bd"/>
</dbReference>
<evidence type="ECO:0000259" key="7">
    <source>
        <dbReference type="PROSITE" id="PS51669"/>
    </source>
</evidence>
<dbReference type="PROSITE" id="PS51839">
    <property type="entry name" value="4FE4S_HC3"/>
    <property type="match status" value="1"/>
</dbReference>
<dbReference type="PANTHER" id="PTHR24960:SF84">
    <property type="entry name" value="HYDROGENASE SUBUNIT"/>
    <property type="match status" value="1"/>
</dbReference>
<keyword evidence="1" id="KW-0004">4Fe-4S</keyword>
<dbReference type="Proteomes" id="UP000595074">
    <property type="component" value="Chromosome"/>
</dbReference>
<dbReference type="KEGG" id="sinu:IMZ28_01155"/>
<dbReference type="InterPro" id="IPR050157">
    <property type="entry name" value="PSI_iron-sulfur_center"/>
</dbReference>
<dbReference type="InterPro" id="IPR036010">
    <property type="entry name" value="2Fe-2S_ferredoxin-like_sf"/>
</dbReference>
<feature type="domain" description="4Fe-4S His(Cys)3-ligated-type" evidence="8">
    <location>
        <begin position="85"/>
        <end position="124"/>
    </location>
</feature>
<name>A0A7M1S5W8_9BACT</name>
<dbReference type="SUPFAM" id="SSF54292">
    <property type="entry name" value="2Fe-2S ferredoxin-like"/>
    <property type="match status" value="1"/>
</dbReference>
<dbReference type="Gene3D" id="3.10.20.740">
    <property type="match status" value="1"/>
</dbReference>
<keyword evidence="4" id="KW-0411">Iron-sulfur</keyword>
<dbReference type="Gene3D" id="3.30.70.20">
    <property type="match status" value="1"/>
</dbReference>
<dbReference type="Pfam" id="PF10588">
    <property type="entry name" value="NADH-G_4Fe-4S_3"/>
    <property type="match status" value="1"/>
</dbReference>
<sequence>MSEVKTVENMVTITIDGKTYHAKEGEYILNAARANDVFIPAICYLTRCSPTLACRLCLVEADGKQVYACNAKVKEGMEITVDTPNILEERRAIMEVYDVNHPLQCGVCDKSGECELQNYTLELAVDSQSYSIPDTKREVKNWSTVLHYDAGLCIVCERCTTVCKDMIGDSAITTTKRGGEALDKSYKESMPKDAYAMWNKLQKSIIAPSNGTDFTDCSDCGECTAVCPVGALTGRDFVYTTNAWELKRIPATCAHCSSGCQIYYETKHTSVSDRTEKIYRVTNEWNYVSLCGAGRYGYDFENRVEGKDKDAFDAAVEAFKKAETIRFNSVITNEEALMLQTLKEKMGIKLINPDARAFQKFLTAYSKAAGQSLYTYDFKEVMATDFVMSVGASLRNDNPNARYAFNNVQKMNKGAGLYFHPVGDTLVPTFGKNVEVFTHKVGLEEAALYLILDLFADKEKLPSDVKEYLESFKSTATKTVKEKVMKSVTETVIDEETGEEKEVTKKVPEMVEKEVAVEKNGLVELLGKESDKFTEAFEKMMKKKESFSLIIGEDLYFNDRAENLAKLIALIEQTSPVRVAMIPPKTNSLGVALICELDDEATGYTIGYNENGDFRLSALGDGDLDMPAMNQQEGTLTNMHKRVTPTNAALEYKGYELNDLMKVLVGAPELTIDWTEKLPTEKGFKAVEFDSLPNGYLNDGTENRGYALNLSTFDREEIKVEKIDESKVLEGDIVYRCNPQRQFNDFTDKAHEIFESFGLYASPAKAEMLGEKVEIDFGEKSITVDVIVDDRMEGEITALTDFKSSQDVYSLFGESRYQTVTMRKV</sequence>
<dbReference type="Pfam" id="PF13510">
    <property type="entry name" value="Fer2_4"/>
    <property type="match status" value="1"/>
</dbReference>
<dbReference type="SMART" id="SM00926">
    <property type="entry name" value="Molybdop_Fe4S4"/>
    <property type="match status" value="1"/>
</dbReference>
<protein>
    <submittedName>
        <fullName evidence="9">NADH-quinone oxidoreductase subunit G</fullName>
        <ecNumber evidence="9">1.6.5.11</ecNumber>
    </submittedName>
</protein>
<keyword evidence="3" id="KW-0408">Iron</keyword>
<dbReference type="GO" id="GO:0016491">
    <property type="term" value="F:oxidoreductase activity"/>
    <property type="evidence" value="ECO:0007669"/>
    <property type="project" value="UniProtKB-KW"/>
</dbReference>
<evidence type="ECO:0000313" key="9">
    <source>
        <dbReference type="EMBL" id="QOR62119.1"/>
    </source>
</evidence>
<evidence type="ECO:0000313" key="10">
    <source>
        <dbReference type="Proteomes" id="UP000595074"/>
    </source>
</evidence>
<dbReference type="FunFam" id="3.10.20.740:FF:000003">
    <property type="entry name" value="Formate dehydrogenase subunit alpha"/>
    <property type="match status" value="1"/>
</dbReference>
<dbReference type="InterPro" id="IPR017900">
    <property type="entry name" value="4Fe4S_Fe_S_CS"/>
</dbReference>
<dbReference type="NCBIfam" id="NF006305">
    <property type="entry name" value="PRK08493.1"/>
    <property type="match status" value="1"/>
</dbReference>
<organism evidence="9 10">
    <name type="scientific">Sulfurovum indicum</name>
    <dbReference type="NCBI Taxonomy" id="2779528"/>
    <lineage>
        <taxon>Bacteria</taxon>
        <taxon>Pseudomonadati</taxon>
        <taxon>Campylobacterota</taxon>
        <taxon>Epsilonproteobacteria</taxon>
        <taxon>Campylobacterales</taxon>
        <taxon>Sulfurovaceae</taxon>
        <taxon>Sulfurovum</taxon>
    </lineage>
</organism>
<dbReference type="SUPFAM" id="SSF53706">
    <property type="entry name" value="Formate dehydrogenase/DMSO reductase, domains 1-3"/>
    <property type="match status" value="1"/>
</dbReference>
<dbReference type="GO" id="GO:0046872">
    <property type="term" value="F:metal ion binding"/>
    <property type="evidence" value="ECO:0007669"/>
    <property type="project" value="UniProtKB-KW"/>
</dbReference>
<accession>A0A7M1S5W8</accession>
<dbReference type="InterPro" id="IPR019574">
    <property type="entry name" value="NADH_UbQ_OxRdtase_Gsu_4Fe4S-bd"/>
</dbReference>
<dbReference type="EC" id="1.6.5.11" evidence="9"/>
<gene>
    <name evidence="9" type="ORF">IMZ28_01155</name>
</gene>
<evidence type="ECO:0000259" key="6">
    <source>
        <dbReference type="PROSITE" id="PS51379"/>
    </source>
</evidence>
<dbReference type="PANTHER" id="PTHR24960">
    <property type="entry name" value="PHOTOSYSTEM I IRON-SULFUR CENTER-RELATED"/>
    <property type="match status" value="1"/>
</dbReference>
<feature type="domain" description="2Fe-2S ferredoxin-type" evidence="5">
    <location>
        <begin position="9"/>
        <end position="85"/>
    </location>
</feature>
<evidence type="ECO:0000256" key="4">
    <source>
        <dbReference type="ARBA" id="ARBA00023014"/>
    </source>
</evidence>
<dbReference type="AlphaFoldDB" id="A0A7M1S5W8"/>
<dbReference type="SMART" id="SM00929">
    <property type="entry name" value="NADH-G_4Fe-4S_3"/>
    <property type="match status" value="1"/>
</dbReference>
<evidence type="ECO:0000256" key="3">
    <source>
        <dbReference type="ARBA" id="ARBA00023004"/>
    </source>
</evidence>
<dbReference type="PROSITE" id="PS51085">
    <property type="entry name" value="2FE2S_FER_2"/>
    <property type="match status" value="1"/>
</dbReference>
<dbReference type="EMBL" id="CP063164">
    <property type="protein sequence ID" value="QOR62119.1"/>
    <property type="molecule type" value="Genomic_DNA"/>
</dbReference>
<keyword evidence="10" id="KW-1185">Reference proteome</keyword>
<dbReference type="InterPro" id="IPR006963">
    <property type="entry name" value="Mopterin_OxRdtase_4Fe-4S_dom"/>
</dbReference>
<dbReference type="InterPro" id="IPR001041">
    <property type="entry name" value="2Fe-2S_ferredoxin-type"/>
</dbReference>
<evidence type="ECO:0000259" key="5">
    <source>
        <dbReference type="PROSITE" id="PS51085"/>
    </source>
</evidence>
<feature type="domain" description="4Fe-4S ferredoxin-type" evidence="6">
    <location>
        <begin position="208"/>
        <end position="237"/>
    </location>
</feature>
<evidence type="ECO:0000256" key="1">
    <source>
        <dbReference type="ARBA" id="ARBA00022485"/>
    </source>
</evidence>
<proteinExistence type="predicted"/>
<dbReference type="Gene3D" id="2.20.25.90">
    <property type="entry name" value="ADC-like domains"/>
    <property type="match status" value="1"/>
</dbReference>